<evidence type="ECO:0000313" key="1">
    <source>
        <dbReference type="EMBL" id="MDM8563552.1"/>
    </source>
</evidence>
<reference evidence="1" key="1">
    <citation type="submission" date="2023-06" db="EMBL/GenBank/DDBJ databases">
        <title>Uncultivated large filamentous bacteria from sulfidic sediments reveal new species and different genomic features in energy metabolism and defense.</title>
        <authorList>
            <person name="Fonseca A."/>
        </authorList>
    </citation>
    <scope>NUCLEOTIDE SEQUENCE</scope>
    <source>
        <strain evidence="1">HSG4</strain>
    </source>
</reference>
<dbReference type="Proteomes" id="UP001171945">
    <property type="component" value="Unassembled WGS sequence"/>
</dbReference>
<comment type="caution">
    <text evidence="1">The sequence shown here is derived from an EMBL/GenBank/DDBJ whole genome shotgun (WGS) entry which is preliminary data.</text>
</comment>
<protein>
    <submittedName>
        <fullName evidence="1">Uncharacterized protein</fullName>
    </submittedName>
</protein>
<accession>A0ABT7VVE9</accession>
<proteinExistence type="predicted"/>
<evidence type="ECO:0000313" key="2">
    <source>
        <dbReference type="Proteomes" id="UP001171945"/>
    </source>
</evidence>
<gene>
    <name evidence="1" type="ORF">QUF54_09380</name>
</gene>
<feature type="non-terminal residue" evidence="1">
    <location>
        <position position="1"/>
    </location>
</feature>
<name>A0ABT7VVE9_9GAMM</name>
<keyword evidence="2" id="KW-1185">Reference proteome</keyword>
<sequence>IKELTTIVVDYGDSGLVEGSTEIAAEIKVDNLQVGKRVFPLKVKVTGKINGKKLKVKTWELPFNTRKWQYVEPKDWPLFELSF</sequence>
<dbReference type="EMBL" id="JAUCGM010000709">
    <property type="protein sequence ID" value="MDM8563552.1"/>
    <property type="molecule type" value="Genomic_DNA"/>
</dbReference>
<organism evidence="1 2">
    <name type="scientific">Candidatus Marithioploca araucensis</name>
    <dbReference type="NCBI Taxonomy" id="70273"/>
    <lineage>
        <taxon>Bacteria</taxon>
        <taxon>Pseudomonadati</taxon>
        <taxon>Pseudomonadota</taxon>
        <taxon>Gammaproteobacteria</taxon>
        <taxon>Thiotrichales</taxon>
        <taxon>Thiotrichaceae</taxon>
        <taxon>Candidatus Marithioploca</taxon>
    </lineage>
</organism>